<evidence type="ECO:0000256" key="7">
    <source>
        <dbReference type="ARBA" id="ARBA00023128"/>
    </source>
</evidence>
<feature type="non-terminal residue" evidence="11">
    <location>
        <position position="1"/>
    </location>
</feature>
<keyword evidence="5" id="KW-0999">Mitochondrion inner membrane</keyword>
<evidence type="ECO:0000256" key="3">
    <source>
        <dbReference type="ARBA" id="ARBA00018191"/>
    </source>
</evidence>
<feature type="non-terminal residue" evidence="11">
    <location>
        <position position="62"/>
    </location>
</feature>
<keyword evidence="12" id="KW-1185">Reference proteome</keyword>
<sequence length="62" mass="6544">ALCAMGGYWEGPEGEDCPRRTWLTTRVGAALGLVSSAYRIVLLQPGSAVTALQMVATDTVTM</sequence>
<proteinExistence type="inferred from homology"/>
<comment type="subcellular location">
    <subcellularLocation>
        <location evidence="1">Mitochondrion inner membrane</location>
        <topology evidence="1">Multi-pass membrane protein</topology>
        <orientation evidence="1">Matrix side</orientation>
    </subcellularLocation>
</comment>
<dbReference type="Proteomes" id="UP000565785">
    <property type="component" value="Unassembled WGS sequence"/>
</dbReference>
<comment type="caution">
    <text evidence="11">The sequence shown here is derived from an EMBL/GenBank/DDBJ whole genome shotgun (WGS) entry which is preliminary data.</text>
</comment>
<protein>
    <recommendedName>
        <fullName evidence="3">NADH dehydrogenase [ubiquinone] 1 alpha subcomplex subunit 11</fullName>
    </recommendedName>
    <alternativeName>
        <fullName evidence="9">Complex I-B14.7</fullName>
    </alternativeName>
    <alternativeName>
        <fullName evidence="10">NADH-ubiquinone oxidoreductase subunit B14.7</fullName>
    </alternativeName>
</protein>
<reference evidence="11 12" key="1">
    <citation type="submission" date="2019-09" db="EMBL/GenBank/DDBJ databases">
        <title>Bird 10,000 Genomes (B10K) Project - Family phase.</title>
        <authorList>
            <person name="Zhang G."/>
        </authorList>
    </citation>
    <scope>NUCLEOTIDE SEQUENCE [LARGE SCALE GENOMIC DNA]</scope>
    <source>
        <strain evidence="11">B10K-DU-002-35</strain>
        <tissue evidence="11">Muscle</tissue>
    </source>
</reference>
<comment type="similarity">
    <text evidence="2">Belongs to the complex I NDUFA11 subunit family.</text>
</comment>
<evidence type="ECO:0000256" key="5">
    <source>
        <dbReference type="ARBA" id="ARBA00022792"/>
    </source>
</evidence>
<dbReference type="GO" id="GO:0045271">
    <property type="term" value="C:respiratory chain complex I"/>
    <property type="evidence" value="ECO:0007669"/>
    <property type="project" value="InterPro"/>
</dbReference>
<evidence type="ECO:0000256" key="8">
    <source>
        <dbReference type="ARBA" id="ARBA00023136"/>
    </source>
</evidence>
<dbReference type="EMBL" id="VXBP01005185">
    <property type="protein sequence ID" value="NXN97724.1"/>
    <property type="molecule type" value="Genomic_DNA"/>
</dbReference>
<evidence type="ECO:0000256" key="1">
    <source>
        <dbReference type="ARBA" id="ARBA00004292"/>
    </source>
</evidence>
<evidence type="ECO:0000313" key="12">
    <source>
        <dbReference type="Proteomes" id="UP000565785"/>
    </source>
</evidence>
<dbReference type="GO" id="GO:0005743">
    <property type="term" value="C:mitochondrial inner membrane"/>
    <property type="evidence" value="ECO:0007669"/>
    <property type="project" value="UniProtKB-SubCell"/>
</dbReference>
<dbReference type="GO" id="GO:0006120">
    <property type="term" value="P:mitochondrial electron transport, NADH to ubiquinone"/>
    <property type="evidence" value="ECO:0007669"/>
    <property type="project" value="InterPro"/>
</dbReference>
<keyword evidence="8" id="KW-0472">Membrane</keyword>
<gene>
    <name evidence="11" type="primary">Ndufa11</name>
    <name evidence="11" type="ORF">RHICYA_R04515</name>
</gene>
<keyword evidence="6" id="KW-1133">Transmembrane helix</keyword>
<evidence type="ECO:0000256" key="4">
    <source>
        <dbReference type="ARBA" id="ARBA00022692"/>
    </source>
</evidence>
<name>A0A7L1NCZ2_RHICY</name>
<dbReference type="PANTHER" id="PTHR21382">
    <property type="entry name" value="NADH-UBIQUINONE OXIDOREDUCTASE SUBUNIT"/>
    <property type="match status" value="1"/>
</dbReference>
<accession>A0A7L1NCZ2</accession>
<keyword evidence="4" id="KW-0812">Transmembrane</keyword>
<dbReference type="AlphaFoldDB" id="A0A7L1NCZ2"/>
<evidence type="ECO:0000256" key="6">
    <source>
        <dbReference type="ARBA" id="ARBA00022989"/>
    </source>
</evidence>
<keyword evidence="7" id="KW-0496">Mitochondrion</keyword>
<evidence type="ECO:0000256" key="10">
    <source>
        <dbReference type="ARBA" id="ARBA00031497"/>
    </source>
</evidence>
<evidence type="ECO:0000256" key="9">
    <source>
        <dbReference type="ARBA" id="ARBA00030608"/>
    </source>
</evidence>
<dbReference type="InterPro" id="IPR039205">
    <property type="entry name" value="NDUFA11"/>
</dbReference>
<dbReference type="OrthoDB" id="1913277at2759"/>
<organism evidence="11 12">
    <name type="scientific">Rhinopomastus cyanomelas</name>
    <name type="common">Common scimitarbill</name>
    <dbReference type="NCBI Taxonomy" id="113115"/>
    <lineage>
        <taxon>Eukaryota</taxon>
        <taxon>Metazoa</taxon>
        <taxon>Chordata</taxon>
        <taxon>Craniata</taxon>
        <taxon>Vertebrata</taxon>
        <taxon>Euteleostomi</taxon>
        <taxon>Archelosauria</taxon>
        <taxon>Archosauria</taxon>
        <taxon>Dinosauria</taxon>
        <taxon>Saurischia</taxon>
        <taxon>Theropoda</taxon>
        <taxon>Coelurosauria</taxon>
        <taxon>Aves</taxon>
        <taxon>Neognathae</taxon>
        <taxon>Neoaves</taxon>
        <taxon>Telluraves</taxon>
        <taxon>Coraciimorphae</taxon>
        <taxon>Bucerotiformes</taxon>
        <taxon>Rhinopomastidae</taxon>
        <taxon>Rhinopomastus</taxon>
    </lineage>
</organism>
<evidence type="ECO:0000256" key="2">
    <source>
        <dbReference type="ARBA" id="ARBA00008699"/>
    </source>
</evidence>
<dbReference type="PANTHER" id="PTHR21382:SF1">
    <property type="entry name" value="NADH DEHYDROGENASE [UBIQUINONE] 1 ALPHA SUBCOMPLEX SUBUNIT 11"/>
    <property type="match status" value="1"/>
</dbReference>
<evidence type="ECO:0000313" key="11">
    <source>
        <dbReference type="EMBL" id="NXN97724.1"/>
    </source>
</evidence>